<comment type="catalytic activity">
    <reaction evidence="1">
        <text>Endotype eliminative cleavage of L-alpha-rhamnopyranosyl-(1-&gt;4)-alpha-D-galactopyranosyluronic acid bonds of rhamnogalacturonan I domains in ramified hairy regions of pectin leaving L-rhamnopyranose at the reducing end and 4-deoxy-4,5-unsaturated D-galactopyranosyluronic acid at the non-reducing end.</text>
        <dbReference type="EC" id="4.2.2.23"/>
    </reaction>
</comment>
<keyword evidence="10" id="KW-0961">Cell wall biogenesis/degradation</keyword>
<dbReference type="Gene3D" id="2.60.120.260">
    <property type="entry name" value="Galactose-binding domain-like"/>
    <property type="match status" value="1"/>
</dbReference>
<evidence type="ECO:0000256" key="2">
    <source>
        <dbReference type="ARBA" id="ARBA00004613"/>
    </source>
</evidence>
<evidence type="ECO:0000259" key="17">
    <source>
        <dbReference type="Pfam" id="PF14686"/>
    </source>
</evidence>
<dbReference type="InterPro" id="IPR029411">
    <property type="entry name" value="RG-lyase_III"/>
</dbReference>
<dbReference type="Pfam" id="PF09284">
    <property type="entry name" value="RhgB_N"/>
    <property type="match status" value="1"/>
</dbReference>
<keyword evidence="13" id="KW-1133">Transmembrane helix</keyword>
<feature type="domain" description="Rhamnogalacturonase B N-terminal" evidence="15">
    <location>
        <begin position="61"/>
        <end position="274"/>
    </location>
</feature>
<evidence type="ECO:0000256" key="11">
    <source>
        <dbReference type="ARBA" id="ARBA00023326"/>
    </source>
</evidence>
<keyword evidence="13" id="KW-0472">Membrane</keyword>
<dbReference type="GO" id="GO:0045490">
    <property type="term" value="P:pectin catabolic process"/>
    <property type="evidence" value="ECO:0007669"/>
    <property type="project" value="TreeGrafter"/>
</dbReference>
<dbReference type="InterPro" id="IPR013784">
    <property type="entry name" value="Carb-bd-like_fold"/>
</dbReference>
<evidence type="ECO:0000259" key="15">
    <source>
        <dbReference type="Pfam" id="PF09284"/>
    </source>
</evidence>
<organism evidence="18 19">
    <name type="scientific">Psilocybe cyanescens</name>
    <dbReference type="NCBI Taxonomy" id="93625"/>
    <lineage>
        <taxon>Eukaryota</taxon>
        <taxon>Fungi</taxon>
        <taxon>Dikarya</taxon>
        <taxon>Basidiomycota</taxon>
        <taxon>Agaricomycotina</taxon>
        <taxon>Agaricomycetes</taxon>
        <taxon>Agaricomycetidae</taxon>
        <taxon>Agaricales</taxon>
        <taxon>Agaricineae</taxon>
        <taxon>Strophariaceae</taxon>
        <taxon>Psilocybe</taxon>
    </lineage>
</organism>
<dbReference type="GO" id="GO:0071555">
    <property type="term" value="P:cell wall organization"/>
    <property type="evidence" value="ECO:0007669"/>
    <property type="project" value="UniProtKB-KW"/>
</dbReference>
<name>A0A409VUD0_PSICY</name>
<protein>
    <recommendedName>
        <fullName evidence="4">rhamnogalacturonan endolyase</fullName>
        <ecNumber evidence="4">4.2.2.23</ecNumber>
    </recommendedName>
</protein>
<gene>
    <name evidence="18" type="ORF">CVT25_005494</name>
</gene>
<feature type="transmembrane region" description="Helical" evidence="13">
    <location>
        <begin position="697"/>
        <end position="718"/>
    </location>
</feature>
<dbReference type="GO" id="GO:0005576">
    <property type="term" value="C:extracellular region"/>
    <property type="evidence" value="ECO:0007669"/>
    <property type="project" value="UniProtKB-SubCell"/>
</dbReference>
<dbReference type="CDD" id="cd10316">
    <property type="entry name" value="RGL4_M"/>
    <property type="match status" value="1"/>
</dbReference>
<dbReference type="InterPro" id="IPR015364">
    <property type="entry name" value="RhgB_N"/>
</dbReference>
<proteinExistence type="inferred from homology"/>
<keyword evidence="19" id="KW-1185">Reference proteome</keyword>
<evidence type="ECO:0000256" key="12">
    <source>
        <dbReference type="SAM" id="MobiDB-lite"/>
    </source>
</evidence>
<dbReference type="PANTHER" id="PTHR36574">
    <property type="entry name" value="RHAMNOGALACTURONATE LYASE-RELATED"/>
    <property type="match status" value="1"/>
</dbReference>
<keyword evidence="7" id="KW-1015">Disulfide bond</keyword>
<evidence type="ECO:0000256" key="10">
    <source>
        <dbReference type="ARBA" id="ARBA00023316"/>
    </source>
</evidence>
<feature type="domain" description="Rhamnogalacturonan lyase" evidence="17">
    <location>
        <begin position="280"/>
        <end position="355"/>
    </location>
</feature>
<dbReference type="STRING" id="93625.A0A409VUD0"/>
<dbReference type="Pfam" id="PF14683">
    <property type="entry name" value="CBM-like"/>
    <property type="match status" value="1"/>
</dbReference>
<evidence type="ECO:0000256" key="8">
    <source>
        <dbReference type="ARBA" id="ARBA00023239"/>
    </source>
</evidence>
<dbReference type="InterPro" id="IPR029413">
    <property type="entry name" value="RG-lyase_II"/>
</dbReference>
<evidence type="ECO:0000256" key="6">
    <source>
        <dbReference type="ARBA" id="ARBA00022729"/>
    </source>
</evidence>
<keyword evidence="6 14" id="KW-0732">Signal</keyword>
<dbReference type="OrthoDB" id="3256745at2759"/>
<feature type="signal peptide" evidence="14">
    <location>
        <begin position="1"/>
        <end position="20"/>
    </location>
</feature>
<dbReference type="Gene3D" id="2.60.40.1120">
    <property type="entry name" value="Carboxypeptidase-like, regulatory domain"/>
    <property type="match status" value="1"/>
</dbReference>
<dbReference type="EC" id="4.2.2.23" evidence="4"/>
<dbReference type="GO" id="GO:0102210">
    <property type="term" value="F:rhamnogalacturonan endolyase activity"/>
    <property type="evidence" value="ECO:0007669"/>
    <property type="project" value="UniProtKB-EC"/>
</dbReference>
<sequence length="1151" mass="125262">MLRAFSCVVQLAAFATSVWGFGVTTSGNSLVVDTSGGLVFKGTRPEREEQPDLFWDWRKLLGCSDRQQQQLHQNNVHHEHVDSLLTSYYVARYKDPAVHMATYVTAEPSVGELRYIARLNRANLPNGYTVSDIKGGSAIEGSDVYSVNGQTRSKFYSSRQFIDDQVHGVTGNGIGVYMIIPGTGYESSSGGPFFRDIDNQGGGRSAGTVFLYGMLSKYDACFTTYQFKQNSGHTQTESYRTGLFGPYALWFTTGSTPAASSVDPSFWEGLSVNGLVPQASRGRVTGKASGIPSSFSSLQVVGFSNSAAQYWVRTDSSGSFTSPYMKPGTYTMTLYKSEFAVTTQSVSVSAGSVVTSNIASKEATPTTIWQIGDFDGTPRGFLNADKIETMHPSDSRMSNWGPVTFNVGSSTNSFPMALFKAVGPLTIRFNLSSSQIGARTLQIGTTNAFAGGRPSVQVNTWSASNPAAPSQPDSRGVTRGTWRGNNIMYTFNIPSGTLVSGSNTITVNVISGSSGDGFLSPNFIIDACAASLCAFFFETTVEQRRTGWGWAKDIDQGQRQRRASLEHAFVSAQDRVVCSFINRALTLNDQPPLSEIGTVFCAVVLWAFGRVAGSKWGPMLYCAGNVVLQGTFCLGMIYRMDPFAMPRSFCMAQSILLTFGTDVLTGVTIAFSMATYTAVLKPKTWNDGRRALQWRNAYMLPMVVFPAVGTAIHIILVVELDALHPSDGMHCDATTPQWTRMFGFAGVPFLMTLPSIYLSTTSILQIYKTNKHLQRARPDSLVSEFKRSMSVSMPRNNSSKSRSKGHSKSRRVSFIPPAAVAVGADVEAGRKSKRRSEGREAIAPAISSPTLLARKFHLPFGGPRVRTPILTAPAPARVSESKSKSDSAGRELGDEYHEDDDDDDDKSSRVSVTFPTFVNPHATPTPTSHTAEEGWDLQPQQDIELPEVDGATKEMRNSWRRIVKDGEAEVNAEDMDIGMGIVCSSDSATGDSGGDWTVEDDLDLDPDSKTDLGDIYALSETEAYKGKAVDSLSASGNSMPGRRQRRPHPSLAPAIRWLISFQLLFIFVQVLASLSVFIDVVTHRASPTPFGTHYVALLLAAWGPVFIFGKSDMLFALEIEWARVNDGDVRCVGPISAVRHNLIPWRPLAIS</sequence>
<dbReference type="Pfam" id="PF14686">
    <property type="entry name" value="fn3_3"/>
    <property type="match status" value="1"/>
</dbReference>
<comment type="caution">
    <text evidence="18">The sequence shown here is derived from an EMBL/GenBank/DDBJ whole genome shotgun (WGS) entry which is preliminary data.</text>
</comment>
<feature type="region of interest" description="Disordered" evidence="12">
    <location>
        <begin position="787"/>
        <end position="812"/>
    </location>
</feature>
<dbReference type="InParanoid" id="A0A409VUD0"/>
<feature type="region of interest" description="Disordered" evidence="12">
    <location>
        <begin position="864"/>
        <end position="941"/>
    </location>
</feature>
<feature type="compositionally biased region" description="Basic and acidic residues" evidence="12">
    <location>
        <begin position="879"/>
        <end position="895"/>
    </location>
</feature>
<evidence type="ECO:0000256" key="9">
    <source>
        <dbReference type="ARBA" id="ARBA00023277"/>
    </source>
</evidence>
<keyword evidence="9" id="KW-0119">Carbohydrate metabolism</keyword>
<dbReference type="Proteomes" id="UP000283269">
    <property type="component" value="Unassembled WGS sequence"/>
</dbReference>
<dbReference type="GO" id="GO:0030246">
    <property type="term" value="F:carbohydrate binding"/>
    <property type="evidence" value="ECO:0007669"/>
    <property type="project" value="InterPro"/>
</dbReference>
<evidence type="ECO:0000256" key="5">
    <source>
        <dbReference type="ARBA" id="ARBA00022525"/>
    </source>
</evidence>
<evidence type="ECO:0000256" key="13">
    <source>
        <dbReference type="SAM" id="Phobius"/>
    </source>
</evidence>
<feature type="transmembrane region" description="Helical" evidence="13">
    <location>
        <begin position="620"/>
        <end position="640"/>
    </location>
</feature>
<evidence type="ECO:0000256" key="1">
    <source>
        <dbReference type="ARBA" id="ARBA00001324"/>
    </source>
</evidence>
<evidence type="ECO:0000313" key="18">
    <source>
        <dbReference type="EMBL" id="PPQ69853.1"/>
    </source>
</evidence>
<dbReference type="Gene3D" id="2.70.98.10">
    <property type="match status" value="1"/>
</dbReference>
<reference evidence="18 19" key="1">
    <citation type="journal article" date="2018" name="Evol. Lett.">
        <title>Horizontal gene cluster transfer increased hallucinogenic mushroom diversity.</title>
        <authorList>
            <person name="Reynolds H.T."/>
            <person name="Vijayakumar V."/>
            <person name="Gluck-Thaler E."/>
            <person name="Korotkin H.B."/>
            <person name="Matheny P.B."/>
            <person name="Slot J.C."/>
        </authorList>
    </citation>
    <scope>NUCLEOTIDE SEQUENCE [LARGE SCALE GENOMIC DNA]</scope>
    <source>
        <strain evidence="18 19">2631</strain>
    </source>
</reference>
<dbReference type="AlphaFoldDB" id="A0A409VUD0"/>
<feature type="transmembrane region" description="Helical" evidence="13">
    <location>
        <begin position="1054"/>
        <end position="1078"/>
    </location>
</feature>
<keyword evidence="11" id="KW-0624">Polysaccharide degradation</keyword>
<dbReference type="SUPFAM" id="SSF74650">
    <property type="entry name" value="Galactose mutarotase-like"/>
    <property type="match status" value="1"/>
</dbReference>
<dbReference type="InterPro" id="IPR014718">
    <property type="entry name" value="GH-type_carb-bd"/>
</dbReference>
<feature type="transmembrane region" description="Helical" evidence="13">
    <location>
        <begin position="596"/>
        <end position="613"/>
    </location>
</feature>
<feature type="transmembrane region" description="Helical" evidence="13">
    <location>
        <begin position="738"/>
        <end position="767"/>
    </location>
</feature>
<dbReference type="PANTHER" id="PTHR36574:SF1">
    <property type="entry name" value="RHAMNOGALACTURONATE LYASE-RELATED"/>
    <property type="match status" value="1"/>
</dbReference>
<feature type="compositionally biased region" description="Low complexity" evidence="12">
    <location>
        <begin position="920"/>
        <end position="929"/>
    </location>
</feature>
<feature type="domain" description="Rhamnogalacturonan lyase" evidence="16">
    <location>
        <begin position="367"/>
        <end position="527"/>
    </location>
</feature>
<feature type="compositionally biased region" description="Basic residues" evidence="12">
    <location>
        <begin position="801"/>
        <end position="811"/>
    </location>
</feature>
<evidence type="ECO:0000313" key="19">
    <source>
        <dbReference type="Proteomes" id="UP000283269"/>
    </source>
</evidence>
<keyword evidence="13" id="KW-0812">Transmembrane</keyword>
<comment type="similarity">
    <text evidence="3">Belongs to the polysaccharide lyase 4 family.</text>
</comment>
<dbReference type="CDD" id="cd10317">
    <property type="entry name" value="RGL4_C"/>
    <property type="match status" value="1"/>
</dbReference>
<feature type="transmembrane region" description="Helical" evidence="13">
    <location>
        <begin position="652"/>
        <end position="676"/>
    </location>
</feature>
<dbReference type="InterPro" id="IPR011013">
    <property type="entry name" value="Gal_mutarotase_sf_dom"/>
</dbReference>
<comment type="subcellular location">
    <subcellularLocation>
        <location evidence="2">Secreted</location>
    </subcellularLocation>
</comment>
<evidence type="ECO:0000259" key="16">
    <source>
        <dbReference type="Pfam" id="PF14683"/>
    </source>
</evidence>
<feature type="chain" id="PRO_5019002190" description="rhamnogalacturonan endolyase" evidence="14">
    <location>
        <begin position="21"/>
        <end position="1151"/>
    </location>
</feature>
<feature type="compositionally biased region" description="Acidic residues" evidence="12">
    <location>
        <begin position="896"/>
        <end position="905"/>
    </location>
</feature>
<keyword evidence="8" id="KW-0456">Lyase</keyword>
<dbReference type="InterPro" id="IPR008979">
    <property type="entry name" value="Galactose-bd-like_sf"/>
</dbReference>
<accession>A0A409VUD0</accession>
<evidence type="ECO:0000256" key="7">
    <source>
        <dbReference type="ARBA" id="ARBA00023157"/>
    </source>
</evidence>
<evidence type="ECO:0000256" key="3">
    <source>
        <dbReference type="ARBA" id="ARBA00010418"/>
    </source>
</evidence>
<feature type="transmembrane region" description="Helical" evidence="13">
    <location>
        <begin position="1090"/>
        <end position="1109"/>
    </location>
</feature>
<dbReference type="SUPFAM" id="SSF49785">
    <property type="entry name" value="Galactose-binding domain-like"/>
    <property type="match status" value="1"/>
</dbReference>
<dbReference type="InterPro" id="IPR016590">
    <property type="entry name" value="Rhamnogalacturonase_B"/>
</dbReference>
<evidence type="ECO:0000256" key="14">
    <source>
        <dbReference type="SAM" id="SignalP"/>
    </source>
</evidence>
<evidence type="ECO:0000256" key="4">
    <source>
        <dbReference type="ARBA" id="ARBA00012437"/>
    </source>
</evidence>
<keyword evidence="5" id="KW-0964">Secreted</keyword>
<dbReference type="EMBL" id="NHYD01003922">
    <property type="protein sequence ID" value="PPQ69853.1"/>
    <property type="molecule type" value="Genomic_DNA"/>
</dbReference>
<dbReference type="SUPFAM" id="SSF49452">
    <property type="entry name" value="Starch-binding domain-like"/>
    <property type="match status" value="1"/>
</dbReference>